<sequence length="48" mass="6004">MQVCGVWRKRKMRMRVAMAIEANESLLRKRRMWRSIVDLSMEEFWFLK</sequence>
<proteinExistence type="predicted"/>
<reference evidence="1" key="1">
    <citation type="submission" date="2023-03" db="UniProtKB">
        <authorList>
            <consortium name="EnsemblPlants"/>
        </authorList>
    </citation>
    <scope>IDENTIFICATION</scope>
</reference>
<dbReference type="EnsemblPlants" id="MELO3C028592.2.1">
    <property type="protein sequence ID" value="MELO3C028592.2.1"/>
    <property type="gene ID" value="MELO3C028592.2"/>
</dbReference>
<organism evidence="1">
    <name type="scientific">Cucumis melo</name>
    <name type="common">Muskmelon</name>
    <dbReference type="NCBI Taxonomy" id="3656"/>
    <lineage>
        <taxon>Eukaryota</taxon>
        <taxon>Viridiplantae</taxon>
        <taxon>Streptophyta</taxon>
        <taxon>Embryophyta</taxon>
        <taxon>Tracheophyta</taxon>
        <taxon>Spermatophyta</taxon>
        <taxon>Magnoliopsida</taxon>
        <taxon>eudicotyledons</taxon>
        <taxon>Gunneridae</taxon>
        <taxon>Pentapetalae</taxon>
        <taxon>rosids</taxon>
        <taxon>fabids</taxon>
        <taxon>Cucurbitales</taxon>
        <taxon>Cucurbitaceae</taxon>
        <taxon>Benincaseae</taxon>
        <taxon>Cucumis</taxon>
    </lineage>
</organism>
<dbReference type="AlphaFoldDB" id="A0A9I9E4G5"/>
<dbReference type="Gramene" id="MELO3C028592.2.1">
    <property type="protein sequence ID" value="MELO3C028592.2.1"/>
    <property type="gene ID" value="MELO3C028592.2"/>
</dbReference>
<protein>
    <submittedName>
        <fullName evidence="1">Uncharacterized protein</fullName>
    </submittedName>
</protein>
<evidence type="ECO:0000313" key="1">
    <source>
        <dbReference type="EnsemblPlants" id="MELO3C028592.2.1"/>
    </source>
</evidence>
<accession>A0A9I9E4G5</accession>
<name>A0A9I9E4G5_CUCME</name>